<gene>
    <name evidence="2" type="ORF">BofuT4_uP109010.1</name>
</gene>
<feature type="compositionally biased region" description="Basic and acidic residues" evidence="1">
    <location>
        <begin position="43"/>
        <end position="54"/>
    </location>
</feature>
<accession>G2Y7B5</accession>
<evidence type="ECO:0000313" key="2">
    <source>
        <dbReference type="EMBL" id="CCD48517.1"/>
    </source>
</evidence>
<organism evidence="2 3">
    <name type="scientific">Botryotinia fuckeliana (strain T4)</name>
    <name type="common">Noble rot fungus</name>
    <name type="synonym">Botrytis cinerea</name>
    <dbReference type="NCBI Taxonomy" id="999810"/>
    <lineage>
        <taxon>Eukaryota</taxon>
        <taxon>Fungi</taxon>
        <taxon>Dikarya</taxon>
        <taxon>Ascomycota</taxon>
        <taxon>Pezizomycotina</taxon>
        <taxon>Leotiomycetes</taxon>
        <taxon>Helotiales</taxon>
        <taxon>Sclerotiniaceae</taxon>
        <taxon>Botrytis</taxon>
    </lineage>
</organism>
<dbReference type="InParanoid" id="G2Y7B5"/>
<evidence type="ECO:0000313" key="3">
    <source>
        <dbReference type="Proteomes" id="UP000008177"/>
    </source>
</evidence>
<evidence type="ECO:0000256" key="1">
    <source>
        <dbReference type="SAM" id="MobiDB-lite"/>
    </source>
</evidence>
<dbReference type="Proteomes" id="UP000008177">
    <property type="component" value="Unplaced contigs"/>
</dbReference>
<protein>
    <submittedName>
        <fullName evidence="2">Uncharacterized protein</fullName>
    </submittedName>
</protein>
<name>G2Y7B5_BOTF4</name>
<sequence>MWARPQRGSCVTNAKTGPETNHVTLFVAHPRYVKPQPIASTGSREHGGSKDSKPGMHQSQSHPIHSRKQPDAVLHIEILYGVPRVRYDVQIN</sequence>
<reference evidence="3" key="1">
    <citation type="journal article" date="2011" name="PLoS Genet.">
        <title>Genomic analysis of the necrotrophic fungal pathogens Sclerotinia sclerotiorum and Botrytis cinerea.</title>
        <authorList>
            <person name="Amselem J."/>
            <person name="Cuomo C.A."/>
            <person name="van Kan J.A."/>
            <person name="Viaud M."/>
            <person name="Benito E.P."/>
            <person name="Couloux A."/>
            <person name="Coutinho P.M."/>
            <person name="de Vries R.P."/>
            <person name="Dyer P.S."/>
            <person name="Fillinger S."/>
            <person name="Fournier E."/>
            <person name="Gout L."/>
            <person name="Hahn M."/>
            <person name="Kohn L."/>
            <person name="Lapalu N."/>
            <person name="Plummer K.M."/>
            <person name="Pradier J.M."/>
            <person name="Quevillon E."/>
            <person name="Sharon A."/>
            <person name="Simon A."/>
            <person name="ten Have A."/>
            <person name="Tudzynski B."/>
            <person name="Tudzynski P."/>
            <person name="Wincker P."/>
            <person name="Andrew M."/>
            <person name="Anthouard V."/>
            <person name="Beever R.E."/>
            <person name="Beffa R."/>
            <person name="Benoit I."/>
            <person name="Bouzid O."/>
            <person name="Brault B."/>
            <person name="Chen Z."/>
            <person name="Choquer M."/>
            <person name="Collemare J."/>
            <person name="Cotton P."/>
            <person name="Danchin E.G."/>
            <person name="Da Silva C."/>
            <person name="Gautier A."/>
            <person name="Giraud C."/>
            <person name="Giraud T."/>
            <person name="Gonzalez C."/>
            <person name="Grossetete S."/>
            <person name="Guldener U."/>
            <person name="Henrissat B."/>
            <person name="Howlett B.J."/>
            <person name="Kodira C."/>
            <person name="Kretschmer M."/>
            <person name="Lappartient A."/>
            <person name="Leroch M."/>
            <person name="Levis C."/>
            <person name="Mauceli E."/>
            <person name="Neuveglise C."/>
            <person name="Oeser B."/>
            <person name="Pearson M."/>
            <person name="Poulain J."/>
            <person name="Poussereau N."/>
            <person name="Quesneville H."/>
            <person name="Rascle C."/>
            <person name="Schumacher J."/>
            <person name="Segurens B."/>
            <person name="Sexton A."/>
            <person name="Silva E."/>
            <person name="Sirven C."/>
            <person name="Soanes D.M."/>
            <person name="Talbot N.J."/>
            <person name="Templeton M."/>
            <person name="Yandava C."/>
            <person name="Yarden O."/>
            <person name="Zeng Q."/>
            <person name="Rollins J.A."/>
            <person name="Lebrun M.H."/>
            <person name="Dickman M."/>
        </authorList>
    </citation>
    <scope>NUCLEOTIDE SEQUENCE [LARGE SCALE GENOMIC DNA]</scope>
    <source>
        <strain evidence="3">T4</strain>
    </source>
</reference>
<dbReference type="HOGENOM" id="CLU_2413013_0_0_1"/>
<proteinExistence type="predicted"/>
<dbReference type="EMBL" id="FQ790293">
    <property type="protein sequence ID" value="CCD48517.1"/>
    <property type="molecule type" value="Genomic_DNA"/>
</dbReference>
<dbReference type="AlphaFoldDB" id="G2Y7B5"/>
<feature type="region of interest" description="Disordered" evidence="1">
    <location>
        <begin position="34"/>
        <end position="70"/>
    </location>
</feature>